<dbReference type="InterPro" id="IPR001296">
    <property type="entry name" value="Glyco_trans_1"/>
</dbReference>
<comment type="caution">
    <text evidence="4">The sequence shown here is derived from an EMBL/GenBank/DDBJ whole genome shotgun (WGS) entry which is preliminary data.</text>
</comment>
<dbReference type="EMBL" id="JACHGY010000001">
    <property type="protein sequence ID" value="MBB6429993.1"/>
    <property type="molecule type" value="Genomic_DNA"/>
</dbReference>
<name>A0A7X0LLI0_9BACT</name>
<sequence>MHTALLTNTAWLDDELTAFQQLTVGLIDEQVKLTRIMPADVGGKSLGLGDSSLFGRKLTWRESKFAAVNHRRIVKLCDAIDHEGAELLHAMHGDLWQPAAIIGDQLDLPVVFNASSLDDVRQATKLVRQLNPTRSVFCATTEPIAHELRDRTQNLVRVETIVPGVHVGDPHLNNRTPGEAPCIAVCGDGVMDDQYQYLLEGIALLVAERPDVQFFFDGQRTDQHQVWKAAQRLNLLGNLSFVPRRLGHREMLLMADAIVHPQTLERSRSVTLLAMAHAVPVLAAADDMLDYLIPDHTAWLVDEPDANAWAELLMRVVREPDDAADLGMRSRAWVHDERLASDQIERILSLYRSTAGSPLPFPG</sequence>
<dbReference type="SUPFAM" id="SSF53756">
    <property type="entry name" value="UDP-Glycosyltransferase/glycogen phosphorylase"/>
    <property type="match status" value="1"/>
</dbReference>
<protein>
    <submittedName>
        <fullName evidence="4">Glycosyltransferase involved in cell wall biosynthesis</fullName>
    </submittedName>
</protein>
<dbReference type="PANTHER" id="PTHR12526:SF510">
    <property type="entry name" value="D-INOSITOL 3-PHOSPHATE GLYCOSYLTRANSFERASE"/>
    <property type="match status" value="1"/>
</dbReference>
<keyword evidence="1" id="KW-0328">Glycosyltransferase</keyword>
<dbReference type="GO" id="GO:0016757">
    <property type="term" value="F:glycosyltransferase activity"/>
    <property type="evidence" value="ECO:0007669"/>
    <property type="project" value="UniProtKB-KW"/>
</dbReference>
<reference evidence="4 5" key="1">
    <citation type="submission" date="2020-08" db="EMBL/GenBank/DDBJ databases">
        <title>Genomic Encyclopedia of Type Strains, Phase IV (KMG-IV): sequencing the most valuable type-strain genomes for metagenomic binning, comparative biology and taxonomic classification.</title>
        <authorList>
            <person name="Goeker M."/>
        </authorList>
    </citation>
    <scope>NUCLEOTIDE SEQUENCE [LARGE SCALE GENOMIC DNA]</scope>
    <source>
        <strain evidence="4 5">DSM 103725</strain>
    </source>
</reference>
<keyword evidence="5" id="KW-1185">Reference proteome</keyword>
<accession>A0A7X0LLI0</accession>
<feature type="domain" description="Glycosyl transferase family 1" evidence="3">
    <location>
        <begin position="192"/>
        <end position="332"/>
    </location>
</feature>
<organism evidence="4 5">
    <name type="scientific">Algisphaera agarilytica</name>
    <dbReference type="NCBI Taxonomy" id="1385975"/>
    <lineage>
        <taxon>Bacteria</taxon>
        <taxon>Pseudomonadati</taxon>
        <taxon>Planctomycetota</taxon>
        <taxon>Phycisphaerae</taxon>
        <taxon>Phycisphaerales</taxon>
        <taxon>Phycisphaeraceae</taxon>
        <taxon>Algisphaera</taxon>
    </lineage>
</organism>
<dbReference type="RefSeq" id="WP_184677540.1">
    <property type="nucleotide sequence ID" value="NZ_JACHGY010000001.1"/>
</dbReference>
<dbReference type="AlphaFoldDB" id="A0A7X0LLI0"/>
<dbReference type="PANTHER" id="PTHR12526">
    <property type="entry name" value="GLYCOSYLTRANSFERASE"/>
    <property type="match status" value="1"/>
</dbReference>
<dbReference type="Pfam" id="PF00534">
    <property type="entry name" value="Glycos_transf_1"/>
    <property type="match status" value="1"/>
</dbReference>
<evidence type="ECO:0000313" key="5">
    <source>
        <dbReference type="Proteomes" id="UP000541810"/>
    </source>
</evidence>
<gene>
    <name evidence="4" type="ORF">HNQ40_001799</name>
</gene>
<evidence type="ECO:0000256" key="2">
    <source>
        <dbReference type="ARBA" id="ARBA00022679"/>
    </source>
</evidence>
<evidence type="ECO:0000313" key="4">
    <source>
        <dbReference type="EMBL" id="MBB6429993.1"/>
    </source>
</evidence>
<keyword evidence="2 4" id="KW-0808">Transferase</keyword>
<proteinExistence type="predicted"/>
<evidence type="ECO:0000256" key="1">
    <source>
        <dbReference type="ARBA" id="ARBA00022676"/>
    </source>
</evidence>
<evidence type="ECO:0000259" key="3">
    <source>
        <dbReference type="Pfam" id="PF00534"/>
    </source>
</evidence>
<dbReference type="Proteomes" id="UP000541810">
    <property type="component" value="Unassembled WGS sequence"/>
</dbReference>
<dbReference type="Gene3D" id="3.40.50.2000">
    <property type="entry name" value="Glycogen Phosphorylase B"/>
    <property type="match status" value="2"/>
</dbReference>